<protein>
    <submittedName>
        <fullName evidence="1">Uncharacterized protein DUF29</fullName>
    </submittedName>
</protein>
<dbReference type="Pfam" id="PF01724">
    <property type="entry name" value="DUF29"/>
    <property type="match status" value="1"/>
</dbReference>
<reference evidence="1 2" key="1">
    <citation type="submission" date="2019-03" db="EMBL/GenBank/DDBJ databases">
        <title>Genomic Encyclopedia of Type Strains, Phase IV (KMG-IV): sequencing the most valuable type-strain genomes for metagenomic binning, comparative biology and taxonomic classification.</title>
        <authorList>
            <person name="Goeker M."/>
        </authorList>
    </citation>
    <scope>NUCLEOTIDE SEQUENCE [LARGE SCALE GENOMIC DNA]</scope>
    <source>
        <strain evidence="1 2">DSM 13587</strain>
    </source>
</reference>
<dbReference type="OrthoDB" id="5766125at2"/>
<gene>
    <name evidence="1" type="ORF">EDC35_105173</name>
</gene>
<dbReference type="AlphaFoldDB" id="A0A4R3MWK4"/>
<evidence type="ECO:0000313" key="1">
    <source>
        <dbReference type="EMBL" id="TCT20734.1"/>
    </source>
</evidence>
<name>A0A4R3MWK4_9GAMM</name>
<dbReference type="InterPro" id="IPR002636">
    <property type="entry name" value="DUF29"/>
</dbReference>
<evidence type="ECO:0000313" key="2">
    <source>
        <dbReference type="Proteomes" id="UP000295717"/>
    </source>
</evidence>
<dbReference type="RefSeq" id="WP_132977340.1">
    <property type="nucleotide sequence ID" value="NZ_SMAO01000005.1"/>
</dbReference>
<dbReference type="PANTHER" id="PTHR34235">
    <property type="entry name" value="SLR1203 PROTEIN-RELATED"/>
    <property type="match status" value="1"/>
</dbReference>
<sequence>MHTYQNDILAWSQEQARLIRSRRFDLLDLEHIAEEIEDVGKSEQRELANRFAVLLAHLLKWRYQPERRGASWEKTIKAQRKELDYHLSDTPSLRPKLLEPRWLDMVWSKAVAQAVTETGLNCFPDDCPWSVEDEILNPGWFPEAANSVE</sequence>
<organism evidence="1 2">
    <name type="scientific">Thiobaca trueperi</name>
    <dbReference type="NCBI Taxonomy" id="127458"/>
    <lineage>
        <taxon>Bacteria</taxon>
        <taxon>Pseudomonadati</taxon>
        <taxon>Pseudomonadota</taxon>
        <taxon>Gammaproteobacteria</taxon>
        <taxon>Chromatiales</taxon>
        <taxon>Chromatiaceae</taxon>
        <taxon>Thiobaca</taxon>
    </lineage>
</organism>
<accession>A0A4R3MWK4</accession>
<proteinExistence type="predicted"/>
<dbReference type="Proteomes" id="UP000295717">
    <property type="component" value="Unassembled WGS sequence"/>
</dbReference>
<keyword evidence="2" id="KW-1185">Reference proteome</keyword>
<comment type="caution">
    <text evidence="1">The sequence shown here is derived from an EMBL/GenBank/DDBJ whole genome shotgun (WGS) entry which is preliminary data.</text>
</comment>
<dbReference type="EMBL" id="SMAO01000005">
    <property type="protein sequence ID" value="TCT20734.1"/>
    <property type="molecule type" value="Genomic_DNA"/>
</dbReference>
<dbReference type="Gene3D" id="1.20.1220.20">
    <property type="entry name" value="Uncharcterised protein PF01724"/>
    <property type="match status" value="1"/>
</dbReference>